<evidence type="ECO:0000256" key="3">
    <source>
        <dbReference type="ARBA" id="ARBA00023163"/>
    </source>
</evidence>
<dbReference type="PANTHER" id="PTHR42756">
    <property type="entry name" value="TRANSCRIPTIONAL REGULATOR, MARR"/>
    <property type="match status" value="1"/>
</dbReference>
<feature type="domain" description="HTH marR-type" evidence="4">
    <location>
        <begin position="1"/>
        <end position="133"/>
    </location>
</feature>
<name>A0A172TPQ1_9BACL</name>
<dbReference type="PANTHER" id="PTHR42756:SF1">
    <property type="entry name" value="TRANSCRIPTIONAL REPRESSOR OF EMRAB OPERON"/>
    <property type="match status" value="1"/>
</dbReference>
<dbReference type="PATRIC" id="fig|1178515.4.peg.3035"/>
<gene>
    <name evidence="5" type="ORF">SY83_15100</name>
</gene>
<dbReference type="AlphaFoldDB" id="A0A172TPQ1"/>
<accession>A0A172TPQ1</accession>
<organism evidence="5 6">
    <name type="scientific">Paenibacillus swuensis</name>
    <dbReference type="NCBI Taxonomy" id="1178515"/>
    <lineage>
        <taxon>Bacteria</taxon>
        <taxon>Bacillati</taxon>
        <taxon>Bacillota</taxon>
        <taxon>Bacilli</taxon>
        <taxon>Bacillales</taxon>
        <taxon>Paenibacillaceae</taxon>
        <taxon>Paenibacillus</taxon>
    </lineage>
</organism>
<evidence type="ECO:0000256" key="1">
    <source>
        <dbReference type="ARBA" id="ARBA00023015"/>
    </source>
</evidence>
<dbReference type="InterPro" id="IPR036390">
    <property type="entry name" value="WH_DNA-bd_sf"/>
</dbReference>
<dbReference type="KEGG" id="pswu:SY83_15100"/>
<dbReference type="InterPro" id="IPR036388">
    <property type="entry name" value="WH-like_DNA-bd_sf"/>
</dbReference>
<reference evidence="5 6" key="1">
    <citation type="submission" date="2015-01" db="EMBL/GenBank/DDBJ databases">
        <title>Paenibacillus swuensis/DY6/whole genome sequencing.</title>
        <authorList>
            <person name="Kim M.K."/>
            <person name="Srinivasan S."/>
            <person name="Lee J.-J."/>
        </authorList>
    </citation>
    <scope>NUCLEOTIDE SEQUENCE [LARGE SCALE GENOMIC DNA]</scope>
    <source>
        <strain evidence="5 6">DY6</strain>
    </source>
</reference>
<evidence type="ECO:0000256" key="2">
    <source>
        <dbReference type="ARBA" id="ARBA00023125"/>
    </source>
</evidence>
<dbReference type="PRINTS" id="PR00598">
    <property type="entry name" value="HTHMARR"/>
</dbReference>
<keyword evidence="6" id="KW-1185">Reference proteome</keyword>
<dbReference type="GO" id="GO:0003677">
    <property type="term" value="F:DNA binding"/>
    <property type="evidence" value="ECO:0007669"/>
    <property type="project" value="UniProtKB-KW"/>
</dbReference>
<keyword evidence="1" id="KW-0805">Transcription regulation</keyword>
<dbReference type="Proteomes" id="UP000076927">
    <property type="component" value="Chromosome"/>
</dbReference>
<dbReference type="SUPFAM" id="SSF46785">
    <property type="entry name" value="Winged helix' DNA-binding domain"/>
    <property type="match status" value="1"/>
</dbReference>
<dbReference type="SMART" id="SM00347">
    <property type="entry name" value="HTH_MARR"/>
    <property type="match status" value="1"/>
</dbReference>
<protein>
    <recommendedName>
        <fullName evidence="4">HTH marR-type domain-containing protein</fullName>
    </recommendedName>
</protein>
<evidence type="ECO:0000313" key="6">
    <source>
        <dbReference type="Proteomes" id="UP000076927"/>
    </source>
</evidence>
<dbReference type="STRING" id="1178515.SY83_15100"/>
<dbReference type="PROSITE" id="PS50995">
    <property type="entry name" value="HTH_MARR_2"/>
    <property type="match status" value="1"/>
</dbReference>
<keyword evidence="3" id="KW-0804">Transcription</keyword>
<dbReference type="EMBL" id="CP011388">
    <property type="protein sequence ID" value="ANE48946.1"/>
    <property type="molecule type" value="Genomic_DNA"/>
</dbReference>
<evidence type="ECO:0000313" key="5">
    <source>
        <dbReference type="EMBL" id="ANE48946.1"/>
    </source>
</evidence>
<dbReference type="InterPro" id="IPR000835">
    <property type="entry name" value="HTH_MarR-typ"/>
</dbReference>
<proteinExistence type="predicted"/>
<dbReference type="GO" id="GO:0003700">
    <property type="term" value="F:DNA-binding transcription factor activity"/>
    <property type="evidence" value="ECO:0007669"/>
    <property type="project" value="InterPro"/>
</dbReference>
<sequence length="140" mass="16489">MLNEFTDVVFAYKNKLLDKHHSGYQYNMTKTKYLMLKTIILNDPCLVVDVSKKLRLSSGATTILLNQLETDGLIVRKRSELDRRSVRLFLTEEGEHVLRQINATREEYLTELLNTLTEHEQEVLIQLVRKISMQFHKLIR</sequence>
<dbReference type="Pfam" id="PF12802">
    <property type="entry name" value="MarR_2"/>
    <property type="match status" value="1"/>
</dbReference>
<keyword evidence="2" id="KW-0238">DNA-binding</keyword>
<dbReference type="Gene3D" id="1.10.10.10">
    <property type="entry name" value="Winged helix-like DNA-binding domain superfamily/Winged helix DNA-binding domain"/>
    <property type="match status" value="1"/>
</dbReference>
<evidence type="ECO:0000259" key="4">
    <source>
        <dbReference type="PROSITE" id="PS50995"/>
    </source>
</evidence>